<dbReference type="OrthoDB" id="5969037at2759"/>
<keyword evidence="5" id="KW-1185">Reference proteome</keyword>
<dbReference type="InterPro" id="IPR042319">
    <property type="entry name" value="GINM1"/>
</dbReference>
<dbReference type="PANTHER" id="PTHR28549">
    <property type="entry name" value="GLYCOPROTEIN INTEGRAL MEMBRANE PROTEIN 1"/>
    <property type="match status" value="1"/>
</dbReference>
<dbReference type="AlphaFoldDB" id="A0A7M5ULC6"/>
<dbReference type="EnsemblMetazoa" id="CLYHEMT000856.1">
    <property type="protein sequence ID" value="CLYHEMP000856.1"/>
    <property type="gene ID" value="CLYHEMG000856"/>
</dbReference>
<feature type="region of interest" description="Disordered" evidence="1">
    <location>
        <begin position="210"/>
        <end position="234"/>
    </location>
</feature>
<evidence type="ECO:0008006" key="6">
    <source>
        <dbReference type="Google" id="ProtNLM"/>
    </source>
</evidence>
<evidence type="ECO:0000256" key="2">
    <source>
        <dbReference type="SAM" id="Phobius"/>
    </source>
</evidence>
<dbReference type="PANTHER" id="PTHR28549:SF1">
    <property type="entry name" value="GLYCOPROTEIN INTEGRAL MEMBRANE PROTEIN 1"/>
    <property type="match status" value="1"/>
</dbReference>
<keyword evidence="2" id="KW-1133">Transmembrane helix</keyword>
<keyword evidence="2" id="KW-0472">Membrane</keyword>
<keyword evidence="2" id="KW-0812">Transmembrane</keyword>
<sequence>MDLRPLILAALVAVVFSHRHPKIGVLERNVHLKVGNQDFENEVISAEQKKPNEDIRFVAQVRIHLIEGNVHVNGHRLVHNQIHQIKMMVIVIDILKGVRQPPKRKAVSLRIMVEETNVNGVPRLYVEEEFIRIGEMEVEQIDVHQIIWESSLRKPITTVKLVESKIHQKPRVNDHPMFISDEQSKPHLPKHGFGYDEEEMYERRHHGDHKHHKKHCHHHGKHGRHHDHHHDHHHGNGTFFEEKMHSAKCWYRTLSWRSKVLLFSVGFFGLLSVVICCGLCSKRRRARRALSIQAPMDDSVTVDTTTEKPKAKTGDKHEFHFEFDNAVVVSDKKALI</sequence>
<organism evidence="4 5">
    <name type="scientific">Clytia hemisphaerica</name>
    <dbReference type="NCBI Taxonomy" id="252671"/>
    <lineage>
        <taxon>Eukaryota</taxon>
        <taxon>Metazoa</taxon>
        <taxon>Cnidaria</taxon>
        <taxon>Hydrozoa</taxon>
        <taxon>Hydroidolina</taxon>
        <taxon>Leptothecata</taxon>
        <taxon>Obeliida</taxon>
        <taxon>Clytiidae</taxon>
        <taxon>Clytia</taxon>
    </lineage>
</organism>
<proteinExistence type="predicted"/>
<evidence type="ECO:0000256" key="1">
    <source>
        <dbReference type="SAM" id="MobiDB-lite"/>
    </source>
</evidence>
<feature type="signal peptide" evidence="3">
    <location>
        <begin position="1"/>
        <end position="17"/>
    </location>
</feature>
<protein>
    <recommendedName>
        <fullName evidence="6">Cnidarian restricted protein</fullName>
    </recommendedName>
</protein>
<accession>A0A7M5ULC6</accession>
<evidence type="ECO:0000256" key="3">
    <source>
        <dbReference type="SAM" id="SignalP"/>
    </source>
</evidence>
<dbReference type="Proteomes" id="UP000594262">
    <property type="component" value="Unplaced"/>
</dbReference>
<feature type="transmembrane region" description="Helical" evidence="2">
    <location>
        <begin position="260"/>
        <end position="280"/>
    </location>
</feature>
<evidence type="ECO:0000313" key="4">
    <source>
        <dbReference type="EnsemblMetazoa" id="CLYHEMP000856.1"/>
    </source>
</evidence>
<feature type="chain" id="PRO_5029597739" description="Cnidarian restricted protein" evidence="3">
    <location>
        <begin position="18"/>
        <end position="336"/>
    </location>
</feature>
<keyword evidence="3" id="KW-0732">Signal</keyword>
<name>A0A7M5ULC6_9CNID</name>
<evidence type="ECO:0000313" key="5">
    <source>
        <dbReference type="Proteomes" id="UP000594262"/>
    </source>
</evidence>
<reference evidence="4" key="1">
    <citation type="submission" date="2021-01" db="UniProtKB">
        <authorList>
            <consortium name="EnsemblMetazoa"/>
        </authorList>
    </citation>
    <scope>IDENTIFICATION</scope>
</reference>